<dbReference type="UniPathway" id="UPA00143"/>
<comment type="similarity">
    <text evidence="4">Belongs to the UPL family. K-HECT subfamily.</text>
</comment>
<keyword evidence="2 3" id="KW-0833">Ubl conjugation pathway</keyword>
<dbReference type="SUPFAM" id="SSF56204">
    <property type="entry name" value="Hect, E3 ligase catalytic domain"/>
    <property type="match status" value="1"/>
</dbReference>
<dbReference type="Gene3D" id="3.30.2410.10">
    <property type="entry name" value="Hect, E3 ligase catalytic domain"/>
    <property type="match status" value="1"/>
</dbReference>
<reference evidence="6" key="1">
    <citation type="submission" date="2018-11" db="EMBL/GenBank/DDBJ databases">
        <authorList>
            <consortium name="Pathogen Informatics"/>
        </authorList>
    </citation>
    <scope>NUCLEOTIDE SEQUENCE</scope>
</reference>
<dbReference type="InterPro" id="IPR035983">
    <property type="entry name" value="Hect_E3_ubiquitin_ligase"/>
</dbReference>
<comment type="catalytic activity">
    <reaction evidence="4">
        <text>S-ubiquitinyl-[E2 ubiquitin-conjugating enzyme]-L-cysteine + [acceptor protein]-L-lysine = [E2 ubiquitin-conjugating enzyme]-L-cysteine + N(6)-ubiquitinyl-[acceptor protein]-L-lysine.</text>
        <dbReference type="EC" id="2.3.2.26"/>
    </reaction>
</comment>
<dbReference type="EMBL" id="CAAALY010034774">
    <property type="protein sequence ID" value="VEL17910.1"/>
    <property type="molecule type" value="Genomic_DNA"/>
</dbReference>
<comment type="caution">
    <text evidence="6">The sequence shown here is derived from an EMBL/GenBank/DDBJ whole genome shotgun (WGS) entry which is preliminary data.</text>
</comment>
<dbReference type="OrthoDB" id="271273at2759"/>
<feature type="domain" description="HECT" evidence="5">
    <location>
        <begin position="1"/>
        <end position="159"/>
    </location>
</feature>
<sequence>MAGFERVFPLTNLHLFTPVELGCLISGDDYLDDEQDDSLEVQEHILDRPSDLRLSKHACGSFNSTSLEKNTASTSGGYWEQSKVSRPITKRKTMRNRYWSIEELTAACEPAAGMTRSSSTYCHLIHVLAGLAPSERREFVQFVTGCPNLPPGGLRNLYPCLKVSNFFVGKYLFLLL</sequence>
<dbReference type="GO" id="GO:0061630">
    <property type="term" value="F:ubiquitin protein ligase activity"/>
    <property type="evidence" value="ECO:0007669"/>
    <property type="project" value="UniProtKB-UniRule"/>
</dbReference>
<dbReference type="PROSITE" id="PS50237">
    <property type="entry name" value="HECT"/>
    <property type="match status" value="1"/>
</dbReference>
<dbReference type="PANTHER" id="PTHR45670">
    <property type="entry name" value="E3 UBIQUITIN-PROTEIN LIGASE TRIP12"/>
    <property type="match status" value="1"/>
</dbReference>
<dbReference type="GO" id="GO:0043161">
    <property type="term" value="P:proteasome-mediated ubiquitin-dependent protein catabolic process"/>
    <property type="evidence" value="ECO:0007669"/>
    <property type="project" value="TreeGrafter"/>
</dbReference>
<proteinExistence type="inferred from homology"/>
<keyword evidence="7" id="KW-1185">Reference proteome</keyword>
<comment type="caution">
    <text evidence="3">Lacks conserved residue(s) required for the propagation of feature annotation.</text>
</comment>
<evidence type="ECO:0000256" key="2">
    <source>
        <dbReference type="ARBA" id="ARBA00022786"/>
    </source>
</evidence>
<evidence type="ECO:0000259" key="5">
    <source>
        <dbReference type="PROSITE" id="PS50237"/>
    </source>
</evidence>
<dbReference type="InterPro" id="IPR045322">
    <property type="entry name" value="HECTD1/TRIP12-like"/>
</dbReference>
<organism evidence="6 7">
    <name type="scientific">Protopolystoma xenopodis</name>
    <dbReference type="NCBI Taxonomy" id="117903"/>
    <lineage>
        <taxon>Eukaryota</taxon>
        <taxon>Metazoa</taxon>
        <taxon>Spiralia</taxon>
        <taxon>Lophotrochozoa</taxon>
        <taxon>Platyhelminthes</taxon>
        <taxon>Monogenea</taxon>
        <taxon>Polyopisthocotylea</taxon>
        <taxon>Polystomatidea</taxon>
        <taxon>Polystomatidae</taxon>
        <taxon>Protopolystoma</taxon>
    </lineage>
</organism>
<evidence type="ECO:0000256" key="1">
    <source>
        <dbReference type="ARBA" id="ARBA00022679"/>
    </source>
</evidence>
<dbReference type="Proteomes" id="UP000784294">
    <property type="component" value="Unassembled WGS sequence"/>
</dbReference>
<dbReference type="GO" id="GO:0000209">
    <property type="term" value="P:protein polyubiquitination"/>
    <property type="evidence" value="ECO:0007669"/>
    <property type="project" value="TreeGrafter"/>
</dbReference>
<evidence type="ECO:0000313" key="7">
    <source>
        <dbReference type="Proteomes" id="UP000784294"/>
    </source>
</evidence>
<protein>
    <recommendedName>
        <fullName evidence="4">E3 ubiquitin-protein ligase</fullName>
        <ecNumber evidence="4">2.3.2.26</ecNumber>
    </recommendedName>
</protein>
<accession>A0A3S4ZRD0</accession>
<dbReference type="GO" id="GO:0016607">
    <property type="term" value="C:nuclear speck"/>
    <property type="evidence" value="ECO:0007669"/>
    <property type="project" value="TreeGrafter"/>
</dbReference>
<name>A0A3S4ZRD0_9PLAT</name>
<keyword evidence="1 4" id="KW-0808">Transferase</keyword>
<evidence type="ECO:0000256" key="4">
    <source>
        <dbReference type="RuleBase" id="RU369009"/>
    </source>
</evidence>
<comment type="pathway">
    <text evidence="4">Protein modification; protein ubiquitination.</text>
</comment>
<dbReference type="PANTHER" id="PTHR45670:SF1">
    <property type="entry name" value="E3 UBIQUITIN-PROTEIN LIGASE HECTD1"/>
    <property type="match status" value="1"/>
</dbReference>
<evidence type="ECO:0000256" key="3">
    <source>
        <dbReference type="PROSITE-ProRule" id="PRU00104"/>
    </source>
</evidence>
<dbReference type="Pfam" id="PF00632">
    <property type="entry name" value="HECT"/>
    <property type="match status" value="1"/>
</dbReference>
<dbReference type="AlphaFoldDB" id="A0A3S4ZRD0"/>
<gene>
    <name evidence="6" type="ORF">PXEA_LOCUS11350</name>
</gene>
<dbReference type="EC" id="2.3.2.26" evidence="4"/>
<evidence type="ECO:0000313" key="6">
    <source>
        <dbReference type="EMBL" id="VEL17910.1"/>
    </source>
</evidence>
<comment type="function">
    <text evidence="4">E3 ubiquitin-protein ligase which accepts ubiquitin from an E2 ubiquitin-conjugating enzyme in the form of a thioester and then directly transfers the ubiquitin to targeted substrates.</text>
</comment>
<dbReference type="InterPro" id="IPR000569">
    <property type="entry name" value="HECT_dom"/>
</dbReference>